<keyword evidence="2" id="KW-1185">Reference proteome</keyword>
<proteinExistence type="predicted"/>
<evidence type="ECO:0000313" key="2">
    <source>
        <dbReference type="Proteomes" id="UP001176941"/>
    </source>
</evidence>
<name>A0ABN8XIZ6_RANTA</name>
<evidence type="ECO:0000313" key="1">
    <source>
        <dbReference type="EMBL" id="CAI9149252.1"/>
    </source>
</evidence>
<accession>A0ABN8XIZ6</accession>
<sequence>MLLRIVTSHVRKRTQHGQSVCKAFLLPVKRYLFYSFRQVCRHLHRRPGPPVNDRVHVAITRYLEYCWCRCPPAADCRTQRDLLVKSFPARAGASAAPVSSQRVPRSVPLLTSVSRCLHASRRTNHRRLDHLPHFHVDRFGVRDPSLCLLLYLPVYTLRSPLQQRRSMSATHRTPLRRRIRSSVLVDAAACVHVRECASAYRSVYKKYVSSLHCSSDAAGATSSSRLVSCRRLLHSLLCFNCSDLLSPRWHPRSLVSDGTLSPALERIHRAGAPAASAVTDSTPTVTQTGRRALERTEAAAATAVLSADLHRLGPQARREYMNPLDCSAGAAEKVTFLHTRSAATDVAASPAAGGLLCVKPQQPRAQFALLQRDVCGGSRPTYRSPSKDTPV</sequence>
<protein>
    <submittedName>
        <fullName evidence="1">Uncharacterized protein</fullName>
    </submittedName>
</protein>
<dbReference type="Proteomes" id="UP001176941">
    <property type="component" value="Unassembled WGS sequence"/>
</dbReference>
<organism evidence="1 2">
    <name type="scientific">Rangifer tarandus platyrhynchus</name>
    <name type="common">Svalbard reindeer</name>
    <dbReference type="NCBI Taxonomy" id="3082113"/>
    <lineage>
        <taxon>Eukaryota</taxon>
        <taxon>Metazoa</taxon>
        <taxon>Chordata</taxon>
        <taxon>Craniata</taxon>
        <taxon>Vertebrata</taxon>
        <taxon>Euteleostomi</taxon>
        <taxon>Mammalia</taxon>
        <taxon>Eutheria</taxon>
        <taxon>Laurasiatheria</taxon>
        <taxon>Artiodactyla</taxon>
        <taxon>Ruminantia</taxon>
        <taxon>Pecora</taxon>
        <taxon>Cervidae</taxon>
        <taxon>Odocoileinae</taxon>
        <taxon>Rangifer</taxon>
    </lineage>
</organism>
<reference evidence="1" key="1">
    <citation type="submission" date="2023-04" db="EMBL/GenBank/DDBJ databases">
        <authorList>
            <consortium name="ELIXIR-Norway"/>
        </authorList>
    </citation>
    <scope>NUCLEOTIDE SEQUENCE [LARGE SCALE GENOMIC DNA]</scope>
</reference>
<dbReference type="EMBL" id="CATKSN020000196">
    <property type="protein sequence ID" value="CAI9149252.1"/>
    <property type="molecule type" value="Genomic_DNA"/>
</dbReference>
<comment type="caution">
    <text evidence="1">The sequence shown here is derived from an EMBL/GenBank/DDBJ whole genome shotgun (WGS) entry which is preliminary data.</text>
</comment>
<gene>
    <name evidence="1" type="ORF">MRATA1EN1_LOCUS30870</name>
</gene>